<dbReference type="Pfam" id="PF17919">
    <property type="entry name" value="RT_RNaseH_2"/>
    <property type="match status" value="1"/>
</dbReference>
<dbReference type="Proteomes" id="UP000076761">
    <property type="component" value="Unassembled WGS sequence"/>
</dbReference>
<dbReference type="OrthoDB" id="3037028at2759"/>
<dbReference type="InterPro" id="IPR043502">
    <property type="entry name" value="DNA/RNA_pol_sf"/>
</dbReference>
<name>A0A165S6F9_9AGAM</name>
<protein>
    <recommendedName>
        <fullName evidence="1">Reverse transcriptase/retrotransposon-derived protein RNase H-like domain-containing protein</fullName>
    </recommendedName>
</protein>
<evidence type="ECO:0000259" key="1">
    <source>
        <dbReference type="Pfam" id="PF17919"/>
    </source>
</evidence>
<accession>A0A165S6F9</accession>
<gene>
    <name evidence="2" type="ORF">NEOLEDRAFT_1066984</name>
</gene>
<dbReference type="STRING" id="1314782.A0A165S6F9"/>
<proteinExistence type="predicted"/>
<dbReference type="SUPFAM" id="SSF56672">
    <property type="entry name" value="DNA/RNA polymerases"/>
    <property type="match status" value="1"/>
</dbReference>
<feature type="domain" description="Reverse transcriptase/retrotransposon-derived protein RNase H-like" evidence="1">
    <location>
        <begin position="16"/>
        <end position="71"/>
    </location>
</feature>
<dbReference type="Gene3D" id="3.30.70.270">
    <property type="match status" value="1"/>
</dbReference>
<keyword evidence="3" id="KW-1185">Reference proteome</keyword>
<dbReference type="InterPro" id="IPR041577">
    <property type="entry name" value="RT_RNaseH_2"/>
</dbReference>
<organism evidence="2 3">
    <name type="scientific">Neolentinus lepideus HHB14362 ss-1</name>
    <dbReference type="NCBI Taxonomy" id="1314782"/>
    <lineage>
        <taxon>Eukaryota</taxon>
        <taxon>Fungi</taxon>
        <taxon>Dikarya</taxon>
        <taxon>Basidiomycota</taxon>
        <taxon>Agaricomycotina</taxon>
        <taxon>Agaricomycetes</taxon>
        <taxon>Gloeophyllales</taxon>
        <taxon>Gloeophyllaceae</taxon>
        <taxon>Neolentinus</taxon>
    </lineage>
</organism>
<feature type="non-terminal residue" evidence="2">
    <location>
        <position position="1"/>
    </location>
</feature>
<dbReference type="InterPro" id="IPR043128">
    <property type="entry name" value="Rev_trsase/Diguanyl_cyclase"/>
</dbReference>
<evidence type="ECO:0000313" key="2">
    <source>
        <dbReference type="EMBL" id="KZT24734.1"/>
    </source>
</evidence>
<sequence length="71" mass="8131">ATPLTELVHKDTEFTWDQRQNTAFQRLKQLISEAPALHPINYESEQPIYLSVDSSNITVVFILSQDDKNGK</sequence>
<reference evidence="2 3" key="1">
    <citation type="journal article" date="2016" name="Mol. Biol. Evol.">
        <title>Comparative Genomics of Early-Diverging Mushroom-Forming Fungi Provides Insights into the Origins of Lignocellulose Decay Capabilities.</title>
        <authorList>
            <person name="Nagy L.G."/>
            <person name="Riley R."/>
            <person name="Tritt A."/>
            <person name="Adam C."/>
            <person name="Daum C."/>
            <person name="Floudas D."/>
            <person name="Sun H."/>
            <person name="Yadav J.S."/>
            <person name="Pangilinan J."/>
            <person name="Larsson K.H."/>
            <person name="Matsuura K."/>
            <person name="Barry K."/>
            <person name="Labutti K."/>
            <person name="Kuo R."/>
            <person name="Ohm R.A."/>
            <person name="Bhattacharya S.S."/>
            <person name="Shirouzu T."/>
            <person name="Yoshinaga Y."/>
            <person name="Martin F.M."/>
            <person name="Grigoriev I.V."/>
            <person name="Hibbett D.S."/>
        </authorList>
    </citation>
    <scope>NUCLEOTIDE SEQUENCE [LARGE SCALE GENOMIC DNA]</scope>
    <source>
        <strain evidence="2 3">HHB14362 ss-1</strain>
    </source>
</reference>
<dbReference type="InParanoid" id="A0A165S6F9"/>
<dbReference type="EMBL" id="KV425576">
    <property type="protein sequence ID" value="KZT24734.1"/>
    <property type="molecule type" value="Genomic_DNA"/>
</dbReference>
<evidence type="ECO:0000313" key="3">
    <source>
        <dbReference type="Proteomes" id="UP000076761"/>
    </source>
</evidence>
<dbReference type="AlphaFoldDB" id="A0A165S6F9"/>